<reference evidence="2 3" key="1">
    <citation type="submission" date="2013-01" db="EMBL/GenBank/DDBJ databases">
        <authorList>
            <person name="Harkins D.M."/>
            <person name="Durkin A.S."/>
            <person name="Brinkac L.M."/>
            <person name="Haft D.H."/>
            <person name="Selengut J.D."/>
            <person name="Sanka R."/>
            <person name="DePew J."/>
            <person name="Purushe J."/>
            <person name="Tulsiani S.M."/>
            <person name="Graham G.C."/>
            <person name="Burns M.-A."/>
            <person name="Dohnt M.F."/>
            <person name="Smythe L.D."/>
            <person name="McKay D.B."/>
            <person name="Craig S.B."/>
            <person name="Vinetz J.M."/>
            <person name="Sutton G.G."/>
            <person name="Nierman W.C."/>
            <person name="Fouts D.E."/>
        </authorList>
    </citation>
    <scope>NUCLEOTIDE SEQUENCE [LARGE SCALE GENOMIC DNA]</scope>
    <source>
        <strain evidence="2 3">LT2116</strain>
    </source>
</reference>
<accession>M3GTS4</accession>
<evidence type="ECO:0000313" key="2">
    <source>
        <dbReference type="EMBL" id="EMF79925.1"/>
    </source>
</evidence>
<feature type="compositionally biased region" description="Polar residues" evidence="1">
    <location>
        <begin position="1"/>
        <end position="16"/>
    </location>
</feature>
<proteinExistence type="predicted"/>
<sequence>MSDYSVDSNYNPTGSGRWNREEVTRRRGSGIPSLVEGLDISKLEKQQARNEARGRLSRP</sequence>
<evidence type="ECO:0000256" key="1">
    <source>
        <dbReference type="SAM" id="MobiDB-lite"/>
    </source>
</evidence>
<organism evidence="2 3">
    <name type="scientific">Leptospira weilii serovar Topaz str. LT2116</name>
    <dbReference type="NCBI Taxonomy" id="1088540"/>
    <lineage>
        <taxon>Bacteria</taxon>
        <taxon>Pseudomonadati</taxon>
        <taxon>Spirochaetota</taxon>
        <taxon>Spirochaetia</taxon>
        <taxon>Leptospirales</taxon>
        <taxon>Leptospiraceae</taxon>
        <taxon>Leptospira</taxon>
    </lineage>
</organism>
<dbReference type="EMBL" id="AHOR02000069">
    <property type="protein sequence ID" value="EMF79925.1"/>
    <property type="molecule type" value="Genomic_DNA"/>
</dbReference>
<evidence type="ECO:0000313" key="3">
    <source>
        <dbReference type="Proteomes" id="UP000011770"/>
    </source>
</evidence>
<comment type="caution">
    <text evidence="2">The sequence shown here is derived from an EMBL/GenBank/DDBJ whole genome shotgun (WGS) entry which is preliminary data.</text>
</comment>
<gene>
    <name evidence="2" type="ORF">LEP1GSC188_0405</name>
</gene>
<protein>
    <submittedName>
        <fullName evidence="2">Uncharacterized protein</fullName>
    </submittedName>
</protein>
<dbReference type="Proteomes" id="UP000011770">
    <property type="component" value="Unassembled WGS sequence"/>
</dbReference>
<feature type="region of interest" description="Disordered" evidence="1">
    <location>
        <begin position="1"/>
        <end position="34"/>
    </location>
</feature>
<name>M3GTS4_9LEPT</name>
<dbReference type="AlphaFoldDB" id="M3GTS4"/>